<dbReference type="InterPro" id="IPR039005">
    <property type="entry name" value="CSPG_rpt"/>
</dbReference>
<dbReference type="Pfam" id="PF16184">
    <property type="entry name" value="Cadherin_3"/>
    <property type="match status" value="1"/>
</dbReference>
<proteinExistence type="predicted"/>
<evidence type="ECO:0000256" key="4">
    <source>
        <dbReference type="PROSITE-ProRule" id="PRU01201"/>
    </source>
</evidence>
<evidence type="ECO:0000256" key="2">
    <source>
        <dbReference type="ARBA" id="ARBA00022737"/>
    </source>
</evidence>
<evidence type="ECO:0000256" key="3">
    <source>
        <dbReference type="ARBA" id="ARBA00023180"/>
    </source>
</evidence>
<protein>
    <submittedName>
        <fullName evidence="5">Uncharacterized protein</fullName>
    </submittedName>
</protein>
<dbReference type="Proteomes" id="UP001460270">
    <property type="component" value="Unassembled WGS sequence"/>
</dbReference>
<dbReference type="PANTHER" id="PTHR45739:SF3">
    <property type="entry name" value="FRAS-RELATED EXTRACELLULAR MATRIX PROTEIN 1B PRECURSOR"/>
    <property type="match status" value="1"/>
</dbReference>
<evidence type="ECO:0000313" key="6">
    <source>
        <dbReference type="Proteomes" id="UP001460270"/>
    </source>
</evidence>
<dbReference type="PANTHER" id="PTHR45739">
    <property type="entry name" value="MATRIX PROTEIN, PUTATIVE-RELATED"/>
    <property type="match status" value="1"/>
</dbReference>
<keyword evidence="2" id="KW-0677">Repeat</keyword>
<keyword evidence="1" id="KW-0732">Signal</keyword>
<reference evidence="6" key="1">
    <citation type="submission" date="2024-04" db="EMBL/GenBank/DDBJ databases">
        <title>Salinicola lusitanus LLJ914,a marine bacterium isolated from the Okinawa Trough.</title>
        <authorList>
            <person name="Li J."/>
        </authorList>
    </citation>
    <scope>NUCLEOTIDE SEQUENCE [LARGE SCALE GENOMIC DNA]</scope>
</reference>
<comment type="caution">
    <text evidence="5">The sequence shown here is derived from an EMBL/GenBank/DDBJ whole genome shotgun (WGS) entry which is preliminary data.</text>
</comment>
<dbReference type="GO" id="GO:0009653">
    <property type="term" value="P:anatomical structure morphogenesis"/>
    <property type="evidence" value="ECO:0007669"/>
    <property type="project" value="TreeGrafter"/>
</dbReference>
<feature type="repeat" description="CSPG" evidence="4">
    <location>
        <begin position="77"/>
        <end position="173"/>
    </location>
</feature>
<dbReference type="InterPro" id="IPR051561">
    <property type="entry name" value="FRAS1_ECM"/>
</dbReference>
<dbReference type="EMBL" id="JBBPFD010000018">
    <property type="protein sequence ID" value="KAK7889207.1"/>
    <property type="molecule type" value="Genomic_DNA"/>
</dbReference>
<accession>A0AAW0NAK2</accession>
<keyword evidence="6" id="KW-1185">Reference proteome</keyword>
<sequence length="227" mass="25526">MLSLAVARIVRQRRFSQWDVDQAGLKYRHDPKSRGLIDSFHFLPTDQSNAGFLLYGQISSEPVVFTIQIDRPDRTPPSLLSRLSPSTVSSLGSGRFGIILDRSHLQASDPDSEDQELTFTITKPPRHGHLENLLTGSYIQTRFTQKDINQKSVVYLLPVDIDVTKDNFLFVLSDPAGNSLPPQSLDLTWSRVEFSASCYRTCETSGLCRSKSRELAPAQTRLLSPFR</sequence>
<evidence type="ECO:0000256" key="1">
    <source>
        <dbReference type="ARBA" id="ARBA00022729"/>
    </source>
</evidence>
<name>A0AAW0NAK2_9GOBI</name>
<keyword evidence="3" id="KW-0325">Glycoprotein</keyword>
<dbReference type="PROSITE" id="PS51854">
    <property type="entry name" value="CSPG"/>
    <property type="match status" value="1"/>
</dbReference>
<gene>
    <name evidence="5" type="ORF">WMY93_024767</name>
</gene>
<organism evidence="5 6">
    <name type="scientific">Mugilogobius chulae</name>
    <name type="common">yellowstripe goby</name>
    <dbReference type="NCBI Taxonomy" id="88201"/>
    <lineage>
        <taxon>Eukaryota</taxon>
        <taxon>Metazoa</taxon>
        <taxon>Chordata</taxon>
        <taxon>Craniata</taxon>
        <taxon>Vertebrata</taxon>
        <taxon>Euteleostomi</taxon>
        <taxon>Actinopterygii</taxon>
        <taxon>Neopterygii</taxon>
        <taxon>Teleostei</taxon>
        <taxon>Neoteleostei</taxon>
        <taxon>Acanthomorphata</taxon>
        <taxon>Gobiaria</taxon>
        <taxon>Gobiiformes</taxon>
        <taxon>Gobioidei</taxon>
        <taxon>Gobiidae</taxon>
        <taxon>Gobionellinae</taxon>
        <taxon>Mugilogobius</taxon>
    </lineage>
</organism>
<dbReference type="AlphaFoldDB" id="A0AAW0NAK2"/>
<evidence type="ECO:0000313" key="5">
    <source>
        <dbReference type="EMBL" id="KAK7889207.1"/>
    </source>
</evidence>